<evidence type="ECO:0000313" key="2">
    <source>
        <dbReference type="EMBL" id="KAJ6333085.1"/>
    </source>
</evidence>
<dbReference type="Proteomes" id="UP001141253">
    <property type="component" value="Chromosome 11"/>
</dbReference>
<feature type="compositionally biased region" description="Polar residues" evidence="1">
    <location>
        <begin position="65"/>
        <end position="74"/>
    </location>
</feature>
<keyword evidence="3" id="KW-1185">Reference proteome</keyword>
<organism evidence="2 3">
    <name type="scientific">Salix suchowensis</name>
    <dbReference type="NCBI Taxonomy" id="1278906"/>
    <lineage>
        <taxon>Eukaryota</taxon>
        <taxon>Viridiplantae</taxon>
        <taxon>Streptophyta</taxon>
        <taxon>Embryophyta</taxon>
        <taxon>Tracheophyta</taxon>
        <taxon>Spermatophyta</taxon>
        <taxon>Magnoliopsida</taxon>
        <taxon>eudicotyledons</taxon>
        <taxon>Gunneridae</taxon>
        <taxon>Pentapetalae</taxon>
        <taxon>rosids</taxon>
        <taxon>fabids</taxon>
        <taxon>Malpighiales</taxon>
        <taxon>Salicaceae</taxon>
        <taxon>Saliceae</taxon>
        <taxon>Salix</taxon>
    </lineage>
</organism>
<reference evidence="2" key="2">
    <citation type="journal article" date="2023" name="Int. J. Mol. Sci.">
        <title>De Novo Assembly and Annotation of 11 Diverse Shrub Willow (Salix) Genomes Reveals Novel Gene Organization in Sex-Linked Regions.</title>
        <authorList>
            <person name="Hyden B."/>
            <person name="Feng K."/>
            <person name="Yates T.B."/>
            <person name="Jawdy S."/>
            <person name="Cereghino C."/>
            <person name="Smart L.B."/>
            <person name="Muchero W."/>
        </authorList>
    </citation>
    <scope>NUCLEOTIDE SEQUENCE</scope>
    <source>
        <tissue evidence="2">Shoot tip</tissue>
    </source>
</reference>
<evidence type="ECO:0000256" key="1">
    <source>
        <dbReference type="SAM" id="MobiDB-lite"/>
    </source>
</evidence>
<name>A0ABQ9ACX5_9ROSI</name>
<proteinExistence type="predicted"/>
<comment type="caution">
    <text evidence="2">The sequence shown here is derived from an EMBL/GenBank/DDBJ whole genome shotgun (WGS) entry which is preliminary data.</text>
</comment>
<accession>A0ABQ9ACX5</accession>
<feature type="region of interest" description="Disordered" evidence="1">
    <location>
        <begin position="1"/>
        <end position="80"/>
    </location>
</feature>
<dbReference type="EMBL" id="JAPFFI010000021">
    <property type="protein sequence ID" value="KAJ6333085.1"/>
    <property type="molecule type" value="Genomic_DNA"/>
</dbReference>
<feature type="compositionally biased region" description="Basic and acidic residues" evidence="1">
    <location>
        <begin position="26"/>
        <end position="50"/>
    </location>
</feature>
<gene>
    <name evidence="2" type="ORF">OIU77_009030</name>
</gene>
<reference evidence="2" key="1">
    <citation type="submission" date="2022-10" db="EMBL/GenBank/DDBJ databases">
        <authorList>
            <person name="Hyden B.L."/>
            <person name="Feng K."/>
            <person name="Yates T."/>
            <person name="Jawdy S."/>
            <person name="Smart L.B."/>
            <person name="Muchero W."/>
        </authorList>
    </citation>
    <scope>NUCLEOTIDE SEQUENCE</scope>
    <source>
        <tissue evidence="2">Shoot tip</tissue>
    </source>
</reference>
<sequence length="80" mass="9434">MSHHFQSPRGCPYQWEQTTRRRRENARRLEVLDKEVEEKHLKGLDQHHDAPMQPKRGLHPKQPKLGNNPQQPSQGGLRPK</sequence>
<evidence type="ECO:0000313" key="3">
    <source>
        <dbReference type="Proteomes" id="UP001141253"/>
    </source>
</evidence>
<protein>
    <submittedName>
        <fullName evidence="2">Uncharacterized protein</fullName>
    </submittedName>
</protein>